<keyword evidence="7" id="KW-1185">Reference proteome</keyword>
<dbReference type="GO" id="GO:0004739">
    <property type="term" value="F:pyruvate dehydrogenase (acetyl-transferring) activity"/>
    <property type="evidence" value="ECO:0007669"/>
    <property type="project" value="TreeGrafter"/>
</dbReference>
<dbReference type="PANTHER" id="PTHR11516:SF60">
    <property type="entry name" value="PYRUVATE DEHYDROGENASE E1 COMPONENT SUBUNIT ALPHA"/>
    <property type="match status" value="1"/>
</dbReference>
<sequence length="134" mass="14293">MTIIRKLEMKAQALYRKQLVRGFCHLYIGQEACAVGVHAAMRPQDSIVGNYRIHGWAYLMTKDISCVLGELTGRKFGLSKGKGGSMHMYGDNLYGGQAIVGAQGPLGAGVALAHQYTKSGGVSITIYGDGAANQ</sequence>
<keyword evidence="3" id="KW-0560">Oxidoreductase</keyword>
<dbReference type="Gene3D" id="3.40.50.970">
    <property type="match status" value="1"/>
</dbReference>
<dbReference type="InterPro" id="IPR029061">
    <property type="entry name" value="THDP-binding"/>
</dbReference>
<feature type="non-terminal residue" evidence="6">
    <location>
        <position position="1"/>
    </location>
</feature>
<reference evidence="6" key="1">
    <citation type="submission" date="2019-08" db="EMBL/GenBank/DDBJ databases">
        <title>The genome of the North American firefly Photinus pyralis.</title>
        <authorList>
            <consortium name="Photinus pyralis genome working group"/>
            <person name="Fallon T.R."/>
            <person name="Sander Lower S.E."/>
            <person name="Weng J.-K."/>
        </authorList>
    </citation>
    <scope>NUCLEOTIDE SEQUENCE</scope>
    <source>
        <strain evidence="6">TRF0915ILg1</strain>
        <tissue evidence="6">Whole body</tissue>
    </source>
</reference>
<dbReference type="AlphaFoldDB" id="A0A8K0G0T6"/>
<dbReference type="InterPro" id="IPR050642">
    <property type="entry name" value="PDH_E1_Alpha_Subunit"/>
</dbReference>
<dbReference type="GO" id="GO:0006086">
    <property type="term" value="P:pyruvate decarboxylation to acetyl-CoA"/>
    <property type="evidence" value="ECO:0007669"/>
    <property type="project" value="TreeGrafter"/>
</dbReference>
<dbReference type="OrthoDB" id="10256198at2759"/>
<evidence type="ECO:0000256" key="4">
    <source>
        <dbReference type="ARBA" id="ARBA00023052"/>
    </source>
</evidence>
<evidence type="ECO:0000259" key="5">
    <source>
        <dbReference type="Pfam" id="PF00676"/>
    </source>
</evidence>
<evidence type="ECO:0000313" key="7">
    <source>
        <dbReference type="Proteomes" id="UP000801492"/>
    </source>
</evidence>
<dbReference type="EMBL" id="VTPC01082386">
    <property type="protein sequence ID" value="KAF2887655.1"/>
    <property type="molecule type" value="Genomic_DNA"/>
</dbReference>
<feature type="domain" description="Dehydrogenase E1 component" evidence="5">
    <location>
        <begin position="1"/>
        <end position="134"/>
    </location>
</feature>
<dbReference type="Pfam" id="PF00676">
    <property type="entry name" value="E1_dh"/>
    <property type="match status" value="1"/>
</dbReference>
<evidence type="ECO:0000313" key="6">
    <source>
        <dbReference type="EMBL" id="KAF2887655.1"/>
    </source>
</evidence>
<proteinExistence type="predicted"/>
<keyword evidence="4" id="KW-0786">Thiamine pyrophosphate</keyword>
<organism evidence="6 7">
    <name type="scientific">Ignelater luminosus</name>
    <name type="common">Cucubano</name>
    <name type="synonym">Pyrophorus luminosus</name>
    <dbReference type="NCBI Taxonomy" id="2038154"/>
    <lineage>
        <taxon>Eukaryota</taxon>
        <taxon>Metazoa</taxon>
        <taxon>Ecdysozoa</taxon>
        <taxon>Arthropoda</taxon>
        <taxon>Hexapoda</taxon>
        <taxon>Insecta</taxon>
        <taxon>Pterygota</taxon>
        <taxon>Neoptera</taxon>
        <taxon>Endopterygota</taxon>
        <taxon>Coleoptera</taxon>
        <taxon>Polyphaga</taxon>
        <taxon>Elateriformia</taxon>
        <taxon>Elateroidea</taxon>
        <taxon>Elateridae</taxon>
        <taxon>Agrypninae</taxon>
        <taxon>Pyrophorini</taxon>
        <taxon>Ignelater</taxon>
    </lineage>
</organism>
<name>A0A8K0G0T6_IGNLU</name>
<dbReference type="SUPFAM" id="SSF52518">
    <property type="entry name" value="Thiamin diphosphate-binding fold (THDP-binding)"/>
    <property type="match status" value="1"/>
</dbReference>
<keyword evidence="2" id="KW-0809">Transit peptide</keyword>
<comment type="cofactor">
    <cofactor evidence="1">
        <name>thiamine diphosphate</name>
        <dbReference type="ChEBI" id="CHEBI:58937"/>
    </cofactor>
</comment>
<accession>A0A8K0G0T6</accession>
<protein>
    <recommendedName>
        <fullName evidence="5">Dehydrogenase E1 component domain-containing protein</fullName>
    </recommendedName>
</protein>
<dbReference type="Proteomes" id="UP000801492">
    <property type="component" value="Unassembled WGS sequence"/>
</dbReference>
<comment type="caution">
    <text evidence="6">The sequence shown here is derived from an EMBL/GenBank/DDBJ whole genome shotgun (WGS) entry which is preliminary data.</text>
</comment>
<dbReference type="InterPro" id="IPR001017">
    <property type="entry name" value="DH_E1"/>
</dbReference>
<evidence type="ECO:0000256" key="3">
    <source>
        <dbReference type="ARBA" id="ARBA00023002"/>
    </source>
</evidence>
<dbReference type="PANTHER" id="PTHR11516">
    <property type="entry name" value="PYRUVATE DEHYDROGENASE E1 COMPONENT, ALPHA SUBUNIT BACTERIAL AND ORGANELLAR"/>
    <property type="match status" value="1"/>
</dbReference>
<evidence type="ECO:0000256" key="1">
    <source>
        <dbReference type="ARBA" id="ARBA00001964"/>
    </source>
</evidence>
<evidence type="ECO:0000256" key="2">
    <source>
        <dbReference type="ARBA" id="ARBA00022946"/>
    </source>
</evidence>
<gene>
    <name evidence="6" type="ORF">ILUMI_18518</name>
</gene>